<keyword evidence="2" id="KW-1185">Reference proteome</keyword>
<reference evidence="2" key="1">
    <citation type="submission" date="2016-10" db="EMBL/GenBank/DDBJ databases">
        <authorList>
            <person name="Varghese N."/>
            <person name="Submissions S."/>
        </authorList>
    </citation>
    <scope>NUCLEOTIDE SEQUENCE [LARGE SCALE GENOMIC DNA]</scope>
    <source>
        <strain evidence="2">DSM 19684</strain>
    </source>
</reference>
<evidence type="ECO:0000313" key="1">
    <source>
        <dbReference type="EMBL" id="SDG64422.1"/>
    </source>
</evidence>
<dbReference type="EMBL" id="FNBH01000006">
    <property type="protein sequence ID" value="SDG64422.1"/>
    <property type="molecule type" value="Genomic_DNA"/>
</dbReference>
<dbReference type="RefSeq" id="WP_089875187.1">
    <property type="nucleotide sequence ID" value="NZ_FNBH01000006.1"/>
</dbReference>
<gene>
    <name evidence="1" type="ORF">SAMN05421825_3746</name>
</gene>
<dbReference type="STRING" id="454006.SAMN05421825_3746"/>
<name>A0A1G7VXD6_9FLAO</name>
<sequence>MQEETLKVDIFKEVPKEGMNEVNHIIYTHESKQSYNEEKVGKDGLLEVSFTAKEEWKTPSKNFDYYIAQVSRQLKDPTDPNKKIWKAEKIQVTINDTLQPI</sequence>
<dbReference type="Proteomes" id="UP000199203">
    <property type="component" value="Unassembled WGS sequence"/>
</dbReference>
<proteinExistence type="predicted"/>
<dbReference type="AlphaFoldDB" id="A0A1G7VXD6"/>
<evidence type="ECO:0000313" key="2">
    <source>
        <dbReference type="Proteomes" id="UP000199203"/>
    </source>
</evidence>
<organism evidence="1 2">
    <name type="scientific">Epilithonimonas hungarica</name>
    <dbReference type="NCBI Taxonomy" id="454006"/>
    <lineage>
        <taxon>Bacteria</taxon>
        <taxon>Pseudomonadati</taxon>
        <taxon>Bacteroidota</taxon>
        <taxon>Flavobacteriia</taxon>
        <taxon>Flavobacteriales</taxon>
        <taxon>Weeksellaceae</taxon>
        <taxon>Chryseobacterium group</taxon>
        <taxon>Epilithonimonas</taxon>
    </lineage>
</organism>
<protein>
    <submittedName>
        <fullName evidence="1">Uncharacterized protein</fullName>
    </submittedName>
</protein>
<accession>A0A1G7VXD6</accession>